<dbReference type="Pfam" id="PF00392">
    <property type="entry name" value="GntR"/>
    <property type="match status" value="1"/>
</dbReference>
<evidence type="ECO:0000256" key="1">
    <source>
        <dbReference type="ARBA" id="ARBA00023015"/>
    </source>
</evidence>
<dbReference type="Gene3D" id="1.10.10.10">
    <property type="entry name" value="Winged helix-like DNA-binding domain superfamily/Winged helix DNA-binding domain"/>
    <property type="match status" value="1"/>
</dbReference>
<dbReference type="Pfam" id="PF07729">
    <property type="entry name" value="FCD"/>
    <property type="match status" value="1"/>
</dbReference>
<dbReference type="SUPFAM" id="SSF46785">
    <property type="entry name" value="Winged helix' DNA-binding domain"/>
    <property type="match status" value="1"/>
</dbReference>
<dbReference type="EMBL" id="VITF01000002">
    <property type="protein sequence ID" value="TWA72860.1"/>
    <property type="molecule type" value="Genomic_DNA"/>
</dbReference>
<accession>A0A560BJR8</accession>
<dbReference type="AlphaFoldDB" id="A0A560BJR8"/>
<dbReference type="SUPFAM" id="SSF48008">
    <property type="entry name" value="GntR ligand-binding domain-like"/>
    <property type="match status" value="1"/>
</dbReference>
<organism evidence="5 6">
    <name type="scientific">Azospirillum brasilense</name>
    <dbReference type="NCBI Taxonomy" id="192"/>
    <lineage>
        <taxon>Bacteria</taxon>
        <taxon>Pseudomonadati</taxon>
        <taxon>Pseudomonadota</taxon>
        <taxon>Alphaproteobacteria</taxon>
        <taxon>Rhodospirillales</taxon>
        <taxon>Azospirillaceae</taxon>
        <taxon>Azospirillum</taxon>
    </lineage>
</organism>
<dbReference type="PROSITE" id="PS50949">
    <property type="entry name" value="HTH_GNTR"/>
    <property type="match status" value="1"/>
</dbReference>
<dbReference type="Gene3D" id="1.20.120.530">
    <property type="entry name" value="GntR ligand-binding domain-like"/>
    <property type="match status" value="1"/>
</dbReference>
<sequence>MKPTPSRPWHADSRMIHRDLRNAIVSLRRRPGETLAERPLAEAYGASRPKVRQAINRLADEQLVERHPHHRGMRVARIPLRALPEAGEMRKALETRVVRYAARRATPDQIARLRASVEQQRACGAAGDIDGFHAADEAFHALLSEVAGHPGFWDTVGRIKAQIDRCRRLGLLVFGSMGPAIDEHDAMVAAIAAREPDRAAALMASHLDGVAGTIATLRRVVPCYFYEPDDPPSSR</sequence>
<dbReference type="InterPro" id="IPR011711">
    <property type="entry name" value="GntR_C"/>
</dbReference>
<protein>
    <submittedName>
        <fullName evidence="5">GntR family transcriptional regulator</fullName>
    </submittedName>
</protein>
<reference evidence="5 6" key="1">
    <citation type="submission" date="2019-06" db="EMBL/GenBank/DDBJ databases">
        <title>Genomic Encyclopedia of Type Strains, Phase IV (KMG-V): Genome sequencing to study the core and pangenomes of soil and plant-associated prokaryotes.</title>
        <authorList>
            <person name="Whitman W."/>
        </authorList>
    </citation>
    <scope>NUCLEOTIDE SEQUENCE [LARGE SCALE GENOMIC DNA]</scope>
    <source>
        <strain evidence="5 6">BR 11796</strain>
    </source>
</reference>
<proteinExistence type="predicted"/>
<evidence type="ECO:0000256" key="2">
    <source>
        <dbReference type="ARBA" id="ARBA00023125"/>
    </source>
</evidence>
<dbReference type="SMART" id="SM00895">
    <property type="entry name" value="FCD"/>
    <property type="match status" value="1"/>
</dbReference>
<feature type="domain" description="HTH gntR-type" evidence="4">
    <location>
        <begin position="10"/>
        <end position="78"/>
    </location>
</feature>
<evidence type="ECO:0000313" key="6">
    <source>
        <dbReference type="Proteomes" id="UP000316083"/>
    </source>
</evidence>
<dbReference type="InterPro" id="IPR008920">
    <property type="entry name" value="TF_FadR/GntR_C"/>
</dbReference>
<evidence type="ECO:0000256" key="3">
    <source>
        <dbReference type="ARBA" id="ARBA00023163"/>
    </source>
</evidence>
<evidence type="ECO:0000259" key="4">
    <source>
        <dbReference type="PROSITE" id="PS50949"/>
    </source>
</evidence>
<keyword evidence="2" id="KW-0238">DNA-binding</keyword>
<gene>
    <name evidence="5" type="ORF">FBZ82_102461</name>
</gene>
<dbReference type="PANTHER" id="PTHR43537:SF45">
    <property type="entry name" value="GNTR FAMILY REGULATORY PROTEIN"/>
    <property type="match status" value="1"/>
</dbReference>
<dbReference type="SMART" id="SM00345">
    <property type="entry name" value="HTH_GNTR"/>
    <property type="match status" value="1"/>
</dbReference>
<name>A0A560BJR8_AZOBR</name>
<dbReference type="InterPro" id="IPR036390">
    <property type="entry name" value="WH_DNA-bd_sf"/>
</dbReference>
<dbReference type="PANTHER" id="PTHR43537">
    <property type="entry name" value="TRANSCRIPTIONAL REGULATOR, GNTR FAMILY"/>
    <property type="match status" value="1"/>
</dbReference>
<dbReference type="InterPro" id="IPR036388">
    <property type="entry name" value="WH-like_DNA-bd_sf"/>
</dbReference>
<evidence type="ECO:0000313" key="5">
    <source>
        <dbReference type="EMBL" id="TWA72860.1"/>
    </source>
</evidence>
<keyword evidence="3" id="KW-0804">Transcription</keyword>
<keyword evidence="1" id="KW-0805">Transcription regulation</keyword>
<dbReference type="InterPro" id="IPR000524">
    <property type="entry name" value="Tscrpt_reg_HTH_GntR"/>
</dbReference>
<dbReference type="GO" id="GO:0003700">
    <property type="term" value="F:DNA-binding transcription factor activity"/>
    <property type="evidence" value="ECO:0007669"/>
    <property type="project" value="InterPro"/>
</dbReference>
<dbReference type="Proteomes" id="UP000316083">
    <property type="component" value="Unassembled WGS sequence"/>
</dbReference>
<dbReference type="GO" id="GO:0003677">
    <property type="term" value="F:DNA binding"/>
    <property type="evidence" value="ECO:0007669"/>
    <property type="project" value="UniProtKB-KW"/>
</dbReference>
<comment type="caution">
    <text evidence="5">The sequence shown here is derived from an EMBL/GenBank/DDBJ whole genome shotgun (WGS) entry which is preliminary data.</text>
</comment>